<dbReference type="InterPro" id="IPR045728">
    <property type="entry name" value="DUF6082"/>
</dbReference>
<sequence length="240" mass="26877">MGSLGLLRTVIAIVVWTAALALMATAVLISPMLLLLVDTESANFGRLSDIGQAYGPVSTLLSAIAVCVAVLVQRRQLRQERMVMARELHAGILKTAMEEPSYTQCWGPRVAPTDVDERLFYYTSSIISTWYYGWDCGELSDDTVRAYVRAMADSEIPRMYWASYGAWRLSAARGRQRRFMGMVDTEFRAVMAAGPPLRRAEPAVARQQATEPTRPVTCCRPARSYSGRSADRTFARKWRH</sequence>
<evidence type="ECO:0000313" key="3">
    <source>
        <dbReference type="EMBL" id="MDR7275463.1"/>
    </source>
</evidence>
<evidence type="ECO:0000313" key="4">
    <source>
        <dbReference type="Proteomes" id="UP001183643"/>
    </source>
</evidence>
<reference evidence="3" key="1">
    <citation type="submission" date="2023-07" db="EMBL/GenBank/DDBJ databases">
        <title>Sequencing the genomes of 1000 actinobacteria strains.</title>
        <authorList>
            <person name="Klenk H.-P."/>
        </authorList>
    </citation>
    <scope>NUCLEOTIDE SEQUENCE</scope>
    <source>
        <strain evidence="3">DSM 44707</strain>
    </source>
</reference>
<accession>A0AAE3YNI4</accession>
<comment type="caution">
    <text evidence="3">The sequence shown here is derived from an EMBL/GenBank/DDBJ whole genome shotgun (WGS) entry which is preliminary data.</text>
</comment>
<feature type="region of interest" description="Disordered" evidence="1">
    <location>
        <begin position="200"/>
        <end position="225"/>
    </location>
</feature>
<evidence type="ECO:0000256" key="2">
    <source>
        <dbReference type="SAM" id="Phobius"/>
    </source>
</evidence>
<keyword evidence="2" id="KW-0812">Transmembrane</keyword>
<keyword evidence="2" id="KW-0472">Membrane</keyword>
<protein>
    <submittedName>
        <fullName evidence="3">Uncharacterized protein</fullName>
    </submittedName>
</protein>
<keyword evidence="2" id="KW-1133">Transmembrane helix</keyword>
<gene>
    <name evidence="3" type="ORF">J2S41_002241</name>
</gene>
<dbReference type="AlphaFoldDB" id="A0AAE3YNI4"/>
<dbReference type="EMBL" id="JAVDYB010000001">
    <property type="protein sequence ID" value="MDR7275463.1"/>
    <property type="molecule type" value="Genomic_DNA"/>
</dbReference>
<proteinExistence type="predicted"/>
<organism evidence="3 4">
    <name type="scientific">Catenuloplanes atrovinosus</name>
    <dbReference type="NCBI Taxonomy" id="137266"/>
    <lineage>
        <taxon>Bacteria</taxon>
        <taxon>Bacillati</taxon>
        <taxon>Actinomycetota</taxon>
        <taxon>Actinomycetes</taxon>
        <taxon>Micromonosporales</taxon>
        <taxon>Micromonosporaceae</taxon>
        <taxon>Catenuloplanes</taxon>
    </lineage>
</organism>
<feature type="transmembrane region" description="Helical" evidence="2">
    <location>
        <begin position="12"/>
        <end position="33"/>
    </location>
</feature>
<name>A0AAE3YNI4_9ACTN</name>
<keyword evidence="4" id="KW-1185">Reference proteome</keyword>
<dbReference type="Pfam" id="PF19560">
    <property type="entry name" value="DUF6082"/>
    <property type="match status" value="1"/>
</dbReference>
<dbReference type="Proteomes" id="UP001183643">
    <property type="component" value="Unassembled WGS sequence"/>
</dbReference>
<evidence type="ECO:0000256" key="1">
    <source>
        <dbReference type="SAM" id="MobiDB-lite"/>
    </source>
</evidence>
<feature type="transmembrane region" description="Helical" evidence="2">
    <location>
        <begin position="53"/>
        <end position="72"/>
    </location>
</feature>